<dbReference type="RefSeq" id="XP_062633993.1">
    <property type="nucleotide sequence ID" value="XM_062784710.1"/>
</dbReference>
<dbReference type="GO" id="GO:0032259">
    <property type="term" value="P:methylation"/>
    <property type="evidence" value="ECO:0007669"/>
    <property type="project" value="UniProtKB-KW"/>
</dbReference>
<dbReference type="Proteomes" id="UP001302676">
    <property type="component" value="Unassembled WGS sequence"/>
</dbReference>
<dbReference type="EMBL" id="MU853627">
    <property type="protein sequence ID" value="KAK4140622.1"/>
    <property type="molecule type" value="Genomic_DNA"/>
</dbReference>
<accession>A0AAN6UWR1</accession>
<dbReference type="Pfam" id="PF13489">
    <property type="entry name" value="Methyltransf_23"/>
    <property type="match status" value="1"/>
</dbReference>
<gene>
    <name evidence="3" type="ORF">C8A04DRAFT_39776</name>
</gene>
<proteinExistence type="predicted"/>
<feature type="chain" id="PRO_5042843727" evidence="2">
    <location>
        <begin position="31"/>
        <end position="304"/>
    </location>
</feature>
<dbReference type="GO" id="GO:0008168">
    <property type="term" value="F:methyltransferase activity"/>
    <property type="evidence" value="ECO:0007669"/>
    <property type="project" value="UniProtKB-KW"/>
</dbReference>
<evidence type="ECO:0000313" key="4">
    <source>
        <dbReference type="Proteomes" id="UP001302676"/>
    </source>
</evidence>
<dbReference type="InterPro" id="IPR052356">
    <property type="entry name" value="Thiol_S-MT"/>
</dbReference>
<dbReference type="AlphaFoldDB" id="A0AAN6UWR1"/>
<dbReference type="PANTHER" id="PTHR45036">
    <property type="entry name" value="METHYLTRANSFERASE LIKE 7B"/>
    <property type="match status" value="1"/>
</dbReference>
<evidence type="ECO:0000256" key="1">
    <source>
        <dbReference type="SAM" id="MobiDB-lite"/>
    </source>
</evidence>
<reference evidence="3" key="2">
    <citation type="submission" date="2023-05" db="EMBL/GenBank/DDBJ databases">
        <authorList>
            <consortium name="Lawrence Berkeley National Laboratory"/>
            <person name="Steindorff A."/>
            <person name="Hensen N."/>
            <person name="Bonometti L."/>
            <person name="Westerberg I."/>
            <person name="Brannstrom I.O."/>
            <person name="Guillou S."/>
            <person name="Cros-Aarteil S."/>
            <person name="Calhoun S."/>
            <person name="Haridas S."/>
            <person name="Kuo A."/>
            <person name="Mondo S."/>
            <person name="Pangilinan J."/>
            <person name="Riley R."/>
            <person name="Labutti K."/>
            <person name="Andreopoulos B."/>
            <person name="Lipzen A."/>
            <person name="Chen C."/>
            <person name="Yanf M."/>
            <person name="Daum C."/>
            <person name="Ng V."/>
            <person name="Clum A."/>
            <person name="Ohm R."/>
            <person name="Martin F."/>
            <person name="Silar P."/>
            <person name="Natvig D."/>
            <person name="Lalanne C."/>
            <person name="Gautier V."/>
            <person name="Ament-Velasquez S.L."/>
            <person name="Kruys A."/>
            <person name="Hutchinson M.I."/>
            <person name="Powell A.J."/>
            <person name="Barry K."/>
            <person name="Miller A.N."/>
            <person name="Grigoriev I.V."/>
            <person name="Debuchy R."/>
            <person name="Gladieux P."/>
            <person name="Thoren M.H."/>
            <person name="Johannesson H."/>
        </authorList>
    </citation>
    <scope>NUCLEOTIDE SEQUENCE</scope>
    <source>
        <strain evidence="3">CBS 141.50</strain>
    </source>
</reference>
<keyword evidence="3" id="KW-0808">Transferase</keyword>
<organism evidence="3 4">
    <name type="scientific">Dichotomopilus funicola</name>
    <dbReference type="NCBI Taxonomy" id="1934379"/>
    <lineage>
        <taxon>Eukaryota</taxon>
        <taxon>Fungi</taxon>
        <taxon>Dikarya</taxon>
        <taxon>Ascomycota</taxon>
        <taxon>Pezizomycotina</taxon>
        <taxon>Sordariomycetes</taxon>
        <taxon>Sordariomycetidae</taxon>
        <taxon>Sordariales</taxon>
        <taxon>Chaetomiaceae</taxon>
        <taxon>Dichotomopilus</taxon>
    </lineage>
</organism>
<dbReference type="InterPro" id="IPR029063">
    <property type="entry name" value="SAM-dependent_MTases_sf"/>
</dbReference>
<dbReference type="SUPFAM" id="SSF53335">
    <property type="entry name" value="S-adenosyl-L-methionine-dependent methyltransferases"/>
    <property type="match status" value="1"/>
</dbReference>
<comment type="caution">
    <text evidence="3">The sequence shown here is derived from an EMBL/GenBank/DDBJ whole genome shotgun (WGS) entry which is preliminary data.</text>
</comment>
<feature type="region of interest" description="Disordered" evidence="1">
    <location>
        <begin position="80"/>
        <end position="101"/>
    </location>
</feature>
<protein>
    <submittedName>
        <fullName evidence="3">S-adenosyl-L-methionine-dependent methyltransferase</fullName>
    </submittedName>
</protein>
<dbReference type="GeneID" id="87821323"/>
<feature type="signal peptide" evidence="2">
    <location>
        <begin position="1"/>
        <end position="30"/>
    </location>
</feature>
<evidence type="ECO:0000256" key="2">
    <source>
        <dbReference type="SAM" id="SignalP"/>
    </source>
</evidence>
<keyword evidence="3" id="KW-0489">Methyltransferase</keyword>
<dbReference type="Gene3D" id="3.40.50.150">
    <property type="entry name" value="Vaccinia Virus protein VP39"/>
    <property type="match status" value="1"/>
</dbReference>
<name>A0AAN6UWR1_9PEZI</name>
<keyword evidence="4" id="KW-1185">Reference proteome</keyword>
<dbReference type="PANTHER" id="PTHR45036:SF1">
    <property type="entry name" value="METHYLTRANSFERASE LIKE 7A"/>
    <property type="match status" value="1"/>
</dbReference>
<reference evidence="3" key="1">
    <citation type="journal article" date="2023" name="Mol. Phylogenet. Evol.">
        <title>Genome-scale phylogeny and comparative genomics of the fungal order Sordariales.</title>
        <authorList>
            <person name="Hensen N."/>
            <person name="Bonometti L."/>
            <person name="Westerberg I."/>
            <person name="Brannstrom I.O."/>
            <person name="Guillou S."/>
            <person name="Cros-Aarteil S."/>
            <person name="Calhoun S."/>
            <person name="Haridas S."/>
            <person name="Kuo A."/>
            <person name="Mondo S."/>
            <person name="Pangilinan J."/>
            <person name="Riley R."/>
            <person name="LaButti K."/>
            <person name="Andreopoulos B."/>
            <person name="Lipzen A."/>
            <person name="Chen C."/>
            <person name="Yan M."/>
            <person name="Daum C."/>
            <person name="Ng V."/>
            <person name="Clum A."/>
            <person name="Steindorff A."/>
            <person name="Ohm R.A."/>
            <person name="Martin F."/>
            <person name="Silar P."/>
            <person name="Natvig D.O."/>
            <person name="Lalanne C."/>
            <person name="Gautier V."/>
            <person name="Ament-Velasquez S.L."/>
            <person name="Kruys A."/>
            <person name="Hutchinson M.I."/>
            <person name="Powell A.J."/>
            <person name="Barry K."/>
            <person name="Miller A.N."/>
            <person name="Grigoriev I.V."/>
            <person name="Debuchy R."/>
            <person name="Gladieux P."/>
            <person name="Hiltunen Thoren M."/>
            <person name="Johannesson H."/>
        </authorList>
    </citation>
    <scope>NUCLEOTIDE SEQUENCE</scope>
    <source>
        <strain evidence="3">CBS 141.50</strain>
    </source>
</reference>
<evidence type="ECO:0000313" key="3">
    <source>
        <dbReference type="EMBL" id="KAK4140622.1"/>
    </source>
</evidence>
<sequence>MALPEWALSLLHPWQFMLISLSFLPATLRAESLSTILFHPSRLRAAWFGRFWAFVAPNVRTHAEPHVVPLLQGRVSAGVVPRHQDSSVQGGDDSDEDRLHHPPVSGTVLEIGPGSGMWVSLFTPRFLNPNASKDTPPITKIYGIEPNVGVHPLLRAQIAAAGLDTPSPANNNSTYEILPVGIESLASSGRVAPQSVDCIVTVLCLCSIPQPRENIAQLYGYLKPGGRWYVYEHVKCFREQGWGMRAYQAFLNLFWPQFIGGCEMCRDTNTYLKEAGPWSNVDVHRMDDELWCYTMPHIIGVLTK</sequence>
<keyword evidence="2" id="KW-0732">Signal</keyword>